<reference evidence="1" key="2">
    <citation type="journal article" date="2022" name="New Phytol.">
        <title>Evolutionary transition to the ectomycorrhizal habit in the genomes of a hyperdiverse lineage of mushroom-forming fungi.</title>
        <authorList>
            <person name="Looney B."/>
            <person name="Miyauchi S."/>
            <person name="Morin E."/>
            <person name="Drula E."/>
            <person name="Courty P.E."/>
            <person name="Kohler A."/>
            <person name="Kuo A."/>
            <person name="LaButti K."/>
            <person name="Pangilinan J."/>
            <person name="Lipzen A."/>
            <person name="Riley R."/>
            <person name="Andreopoulos W."/>
            <person name="He G."/>
            <person name="Johnson J."/>
            <person name="Nolan M."/>
            <person name="Tritt A."/>
            <person name="Barry K.W."/>
            <person name="Grigoriev I.V."/>
            <person name="Nagy L.G."/>
            <person name="Hibbett D."/>
            <person name="Henrissat B."/>
            <person name="Matheny P.B."/>
            <person name="Labbe J."/>
            <person name="Martin F.M."/>
        </authorList>
    </citation>
    <scope>NUCLEOTIDE SEQUENCE</scope>
    <source>
        <strain evidence="1">HHB10654</strain>
    </source>
</reference>
<dbReference type="EMBL" id="MU277237">
    <property type="protein sequence ID" value="KAI0058287.1"/>
    <property type="molecule type" value="Genomic_DNA"/>
</dbReference>
<accession>A0ACB8SQ12</accession>
<name>A0ACB8SQ12_9AGAM</name>
<sequence>MEGACHVFDRSLHLFNSVFPARRTILIKDVHGRIIVILAGRPNDPSWDTCIQDAVLAMKTLAEKIVEPTEFFRRGAFPSIAAGISYGGGQTEPCNLGTTELVRSLLEHPSFIRMANFANSVFARYAPKLYQYYCSTLDLLFNQMPHLRRPFPGSIFTAASFNFGPQTVTYCHVDQANVPFGLCAIAALGDFDPEKGGHVYLWELGLVIEFPSGSIIKLPSGSVHHGNTPIRPHEFRCSFTTYCAGGLFRWVAYGFRTAAAFARRDPVGKRRFNASLSTRWRECLNLFSKASELTNNVRAVFGL</sequence>
<keyword evidence="2" id="KW-1185">Reference proteome</keyword>
<comment type="caution">
    <text evidence="1">The sequence shown here is derived from an EMBL/GenBank/DDBJ whole genome shotgun (WGS) entry which is preliminary data.</text>
</comment>
<evidence type="ECO:0000313" key="1">
    <source>
        <dbReference type="EMBL" id="KAI0058287.1"/>
    </source>
</evidence>
<protein>
    <submittedName>
        <fullName evidence="1">Uncharacterized protein</fullName>
    </submittedName>
</protein>
<organism evidence="1 2">
    <name type="scientific">Artomyces pyxidatus</name>
    <dbReference type="NCBI Taxonomy" id="48021"/>
    <lineage>
        <taxon>Eukaryota</taxon>
        <taxon>Fungi</taxon>
        <taxon>Dikarya</taxon>
        <taxon>Basidiomycota</taxon>
        <taxon>Agaricomycotina</taxon>
        <taxon>Agaricomycetes</taxon>
        <taxon>Russulales</taxon>
        <taxon>Auriscalpiaceae</taxon>
        <taxon>Artomyces</taxon>
    </lineage>
</organism>
<dbReference type="Proteomes" id="UP000814140">
    <property type="component" value="Unassembled WGS sequence"/>
</dbReference>
<gene>
    <name evidence="1" type="ORF">BV25DRAFT_1811048</name>
</gene>
<reference evidence="1" key="1">
    <citation type="submission" date="2021-03" db="EMBL/GenBank/DDBJ databases">
        <authorList>
            <consortium name="DOE Joint Genome Institute"/>
            <person name="Ahrendt S."/>
            <person name="Looney B.P."/>
            <person name="Miyauchi S."/>
            <person name="Morin E."/>
            <person name="Drula E."/>
            <person name="Courty P.E."/>
            <person name="Chicoki N."/>
            <person name="Fauchery L."/>
            <person name="Kohler A."/>
            <person name="Kuo A."/>
            <person name="Labutti K."/>
            <person name="Pangilinan J."/>
            <person name="Lipzen A."/>
            <person name="Riley R."/>
            <person name="Andreopoulos W."/>
            <person name="He G."/>
            <person name="Johnson J."/>
            <person name="Barry K.W."/>
            <person name="Grigoriev I.V."/>
            <person name="Nagy L."/>
            <person name="Hibbett D."/>
            <person name="Henrissat B."/>
            <person name="Matheny P.B."/>
            <person name="Labbe J."/>
            <person name="Martin F."/>
        </authorList>
    </citation>
    <scope>NUCLEOTIDE SEQUENCE</scope>
    <source>
        <strain evidence="1">HHB10654</strain>
    </source>
</reference>
<evidence type="ECO:0000313" key="2">
    <source>
        <dbReference type="Proteomes" id="UP000814140"/>
    </source>
</evidence>
<proteinExistence type="predicted"/>